<dbReference type="InterPro" id="IPR038727">
    <property type="entry name" value="NadR/Ttd14_AAA_dom"/>
</dbReference>
<dbReference type="Gene3D" id="3.40.50.300">
    <property type="entry name" value="P-loop containing nucleotide triphosphate hydrolases"/>
    <property type="match status" value="1"/>
</dbReference>
<proteinExistence type="predicted"/>
<reference evidence="2 3" key="1">
    <citation type="submission" date="2019-04" db="EMBL/GenBank/DDBJ databases">
        <title>Fungal friends and foes A comparative genomics study of 23 Aspergillus species from section Flavi.</title>
        <authorList>
            <consortium name="DOE Joint Genome Institute"/>
            <person name="Kjaerbolling I."/>
            <person name="Vesth T.C."/>
            <person name="Frisvad J.C."/>
            <person name="Nybo J.L."/>
            <person name="Theobald S."/>
            <person name="Kildgaard S."/>
            <person name="Petersen T.I."/>
            <person name="Kuo A."/>
            <person name="Sato A."/>
            <person name="Lyhne E.K."/>
            <person name="Kogle M.E."/>
            <person name="Wiebenga A."/>
            <person name="Kun R.S."/>
            <person name="Lubbers R.J."/>
            <person name="Makela M.R."/>
            <person name="Barry K."/>
            <person name="Chovatia M."/>
            <person name="Clum A."/>
            <person name="Daum C."/>
            <person name="Haridas S."/>
            <person name="He G."/>
            <person name="LaButti K."/>
            <person name="Lipzen A."/>
            <person name="Mondo S."/>
            <person name="Pangilinan J."/>
            <person name="Riley R."/>
            <person name="Salamov A."/>
            <person name="Simmons B.A."/>
            <person name="Magnuson J.K."/>
            <person name="Henrissat B."/>
            <person name="Mortensen U.H."/>
            <person name="Larsen T.O."/>
            <person name="De vries R.P."/>
            <person name="Grigoriev I.V."/>
            <person name="Machida M."/>
            <person name="Baker S.E."/>
            <person name="Andersen M.R."/>
        </authorList>
    </citation>
    <scope>NUCLEOTIDE SEQUENCE [LARGE SCALE GENOMIC DNA]</scope>
    <source>
        <strain evidence="2 3">CBS 126849</strain>
    </source>
</reference>
<gene>
    <name evidence="2" type="ORF">BDV33DRAFT_199438</name>
</gene>
<dbReference type="SUPFAM" id="SSF52540">
    <property type="entry name" value="P-loop containing nucleoside triphosphate hydrolases"/>
    <property type="match status" value="1"/>
</dbReference>
<dbReference type="Pfam" id="PF13521">
    <property type="entry name" value="AAA_28"/>
    <property type="match status" value="1"/>
</dbReference>
<dbReference type="EMBL" id="ML733399">
    <property type="protein sequence ID" value="KAB8224408.1"/>
    <property type="molecule type" value="Genomic_DNA"/>
</dbReference>
<dbReference type="InterPro" id="IPR027417">
    <property type="entry name" value="P-loop_NTPase"/>
</dbReference>
<organism evidence="2 3">
    <name type="scientific">Aspergillus novoparasiticus</name>
    <dbReference type="NCBI Taxonomy" id="986946"/>
    <lineage>
        <taxon>Eukaryota</taxon>
        <taxon>Fungi</taxon>
        <taxon>Dikarya</taxon>
        <taxon>Ascomycota</taxon>
        <taxon>Pezizomycotina</taxon>
        <taxon>Eurotiomycetes</taxon>
        <taxon>Eurotiomycetidae</taxon>
        <taxon>Eurotiales</taxon>
        <taxon>Aspergillaceae</taxon>
        <taxon>Aspergillus</taxon>
        <taxon>Aspergillus subgen. Circumdati</taxon>
    </lineage>
</organism>
<dbReference type="Proteomes" id="UP000326799">
    <property type="component" value="Unassembled WGS sequence"/>
</dbReference>
<keyword evidence="3" id="KW-1185">Reference proteome</keyword>
<evidence type="ECO:0000313" key="2">
    <source>
        <dbReference type="EMBL" id="KAB8224408.1"/>
    </source>
</evidence>
<dbReference type="AlphaFoldDB" id="A0A5N6F3J2"/>
<evidence type="ECO:0000313" key="3">
    <source>
        <dbReference type="Proteomes" id="UP000326799"/>
    </source>
</evidence>
<sequence length="212" mass="24071">MRPARFLYIIGAQCTGKTTLVKALLDALSQKNSSLSLHPITEVARKVLCEFGFTRDDITSNPSRALELQELILKAQFEEETKVATNATVVCDRSGADPIVYGVKYGSPHAQEMLEKCPEWQVLRDRMKHSLVILCPPHREWLTDDGVRLMAGSWTEWADLHLVFLHVLKTNTISFHVIPEELMELQDRVSFVLDLWNELPAGEMAERTLCTH</sequence>
<protein>
    <submittedName>
        <fullName evidence="2">AAA domain-containing protein</fullName>
    </submittedName>
</protein>
<feature type="domain" description="NadR/Ttd14 AAA" evidence="1">
    <location>
        <begin position="8"/>
        <end position="180"/>
    </location>
</feature>
<evidence type="ECO:0000259" key="1">
    <source>
        <dbReference type="Pfam" id="PF13521"/>
    </source>
</evidence>
<accession>A0A5N6F3J2</accession>
<name>A0A5N6F3J2_9EURO</name>